<evidence type="ECO:0000313" key="4">
    <source>
        <dbReference type="EMBL" id="MFD1044703.1"/>
    </source>
</evidence>
<evidence type="ECO:0000259" key="3">
    <source>
        <dbReference type="SMART" id="SM00305"/>
    </source>
</evidence>
<dbReference type="InterPro" id="IPR003586">
    <property type="entry name" value="Hint_dom_C"/>
</dbReference>
<gene>
    <name evidence="4" type="ORF">ACFQ1S_03395</name>
</gene>
<dbReference type="NCBIfam" id="TIGR01443">
    <property type="entry name" value="intein_Cterm"/>
    <property type="match status" value="1"/>
</dbReference>
<reference evidence="5" key="1">
    <citation type="journal article" date="2019" name="Int. J. Syst. Evol. Microbiol.">
        <title>The Global Catalogue of Microorganisms (GCM) 10K type strain sequencing project: providing services to taxonomists for standard genome sequencing and annotation.</title>
        <authorList>
            <consortium name="The Broad Institute Genomics Platform"/>
            <consortium name="The Broad Institute Genome Sequencing Center for Infectious Disease"/>
            <person name="Wu L."/>
            <person name="Ma J."/>
        </authorList>
    </citation>
    <scope>NUCLEOTIDE SEQUENCE [LARGE SCALE GENOMIC DNA]</scope>
    <source>
        <strain evidence="5">JCM 31486</strain>
    </source>
</reference>
<accession>A0ABW3M2C7</accession>
<dbReference type="PROSITE" id="PS50818">
    <property type="entry name" value="INTEIN_C_TER"/>
    <property type="match status" value="1"/>
</dbReference>
<evidence type="ECO:0000313" key="5">
    <source>
        <dbReference type="Proteomes" id="UP001597045"/>
    </source>
</evidence>
<dbReference type="SUPFAM" id="SSF51294">
    <property type="entry name" value="Hedgehog/intein (Hint) domain"/>
    <property type="match status" value="1"/>
</dbReference>
<feature type="region of interest" description="Disordered" evidence="2">
    <location>
        <begin position="333"/>
        <end position="353"/>
    </location>
</feature>
<dbReference type="InterPro" id="IPR036844">
    <property type="entry name" value="Hint_dom_sf"/>
</dbReference>
<protein>
    <submittedName>
        <fullName evidence="4">Hint domain-containing protein</fullName>
    </submittedName>
</protein>
<dbReference type="SMART" id="SM00305">
    <property type="entry name" value="HintC"/>
    <property type="match status" value="1"/>
</dbReference>
<feature type="domain" description="Hint" evidence="3">
    <location>
        <begin position="287"/>
        <end position="334"/>
    </location>
</feature>
<dbReference type="CDD" id="cd00081">
    <property type="entry name" value="Hint"/>
    <property type="match status" value="1"/>
</dbReference>
<evidence type="ECO:0000256" key="2">
    <source>
        <dbReference type="SAM" id="MobiDB-lite"/>
    </source>
</evidence>
<dbReference type="Proteomes" id="UP001597045">
    <property type="component" value="Unassembled WGS sequence"/>
</dbReference>
<dbReference type="InterPro" id="IPR030934">
    <property type="entry name" value="Intein_C"/>
</dbReference>
<dbReference type="Gene3D" id="2.170.16.10">
    <property type="entry name" value="Hedgehog/Intein (Hint) domain"/>
    <property type="match status" value="1"/>
</dbReference>
<comment type="caution">
    <text evidence="4">The sequence shown here is derived from an EMBL/GenBank/DDBJ whole genome shotgun (WGS) entry which is preliminary data.</text>
</comment>
<feature type="coiled-coil region" evidence="1">
    <location>
        <begin position="123"/>
        <end position="171"/>
    </location>
</feature>
<keyword evidence="1" id="KW-0175">Coiled coil</keyword>
<organism evidence="4 5">
    <name type="scientific">Kibdelosporangium lantanae</name>
    <dbReference type="NCBI Taxonomy" id="1497396"/>
    <lineage>
        <taxon>Bacteria</taxon>
        <taxon>Bacillati</taxon>
        <taxon>Actinomycetota</taxon>
        <taxon>Actinomycetes</taxon>
        <taxon>Pseudonocardiales</taxon>
        <taxon>Pseudonocardiaceae</taxon>
        <taxon>Kibdelosporangium</taxon>
    </lineage>
</organism>
<name>A0ABW3M2C7_9PSEU</name>
<keyword evidence="5" id="KW-1185">Reference proteome</keyword>
<evidence type="ECO:0000256" key="1">
    <source>
        <dbReference type="SAM" id="Coils"/>
    </source>
</evidence>
<dbReference type="Pfam" id="PF07591">
    <property type="entry name" value="PT-HINT"/>
    <property type="match status" value="1"/>
</dbReference>
<sequence>MGDDRPYDQCPGCGWENARNAHQQQAAAINQKAKAGQNSVEYKQAKEAVKKSKWQVFIEAAGDLVKSLIGWDDIADCVTHGAFGACVRTLINIIPWGKILKTGEIVADFWKGARALMTFGKEVEKAEKVIVETERVLVDAERAAADAEKVAADAERAAAETEHAAQEAKSTEAAESGGGVCHSFPAGTRVLLADGTAKPIEQVQSGDSIASTDPQSGVTASQTVVATWLHEDEPDRTELTIDTDGNAGTATATISATDWHPIWVAELKSWIPITQVRTGSWLQTPAGAKVQVTAVLHINATDFTYDLTVETTHTYFVLAGTTPVLVHNCSEPANPHELKPTHQLSGDASTKKVKEYRDAMRRDEFNWEESPISVVKK</sequence>
<dbReference type="EMBL" id="JBHTIS010000107">
    <property type="protein sequence ID" value="MFD1044703.1"/>
    <property type="molecule type" value="Genomic_DNA"/>
</dbReference>
<proteinExistence type="predicted"/>